<evidence type="ECO:0000313" key="2">
    <source>
        <dbReference type="Proteomes" id="UP000699042"/>
    </source>
</evidence>
<sequence length="29" mass="3268">MPNRQLNGVVRCALRIEAACRTQHTNFPA</sequence>
<organism evidence="1 2">
    <name type="scientific">Colletotrichum scovillei</name>
    <dbReference type="NCBI Taxonomy" id="1209932"/>
    <lineage>
        <taxon>Eukaryota</taxon>
        <taxon>Fungi</taxon>
        <taxon>Dikarya</taxon>
        <taxon>Ascomycota</taxon>
        <taxon>Pezizomycotina</taxon>
        <taxon>Sordariomycetes</taxon>
        <taxon>Hypocreomycetidae</taxon>
        <taxon>Glomerellales</taxon>
        <taxon>Glomerellaceae</taxon>
        <taxon>Colletotrichum</taxon>
        <taxon>Colletotrichum acutatum species complex</taxon>
    </lineage>
</organism>
<proteinExistence type="predicted"/>
<name>A0A9P7R8G7_9PEZI</name>
<evidence type="ECO:0000313" key="1">
    <source>
        <dbReference type="EMBL" id="KAG7051540.1"/>
    </source>
</evidence>
<comment type="caution">
    <text evidence="1">The sequence shown here is derived from an EMBL/GenBank/DDBJ whole genome shotgun (WGS) entry which is preliminary data.</text>
</comment>
<keyword evidence="2" id="KW-1185">Reference proteome</keyword>
<dbReference type="AlphaFoldDB" id="A0A9P7R8G7"/>
<dbReference type="EMBL" id="JAESDN010000004">
    <property type="protein sequence ID" value="KAG7051540.1"/>
    <property type="molecule type" value="Genomic_DNA"/>
</dbReference>
<accession>A0A9P7R8G7</accession>
<dbReference type="Proteomes" id="UP000699042">
    <property type="component" value="Unassembled WGS sequence"/>
</dbReference>
<protein>
    <submittedName>
        <fullName evidence="1">Uncharacterized protein</fullName>
    </submittedName>
</protein>
<reference evidence="1" key="1">
    <citation type="submission" date="2021-05" db="EMBL/GenBank/DDBJ databases">
        <title>Comparative genomics of three Colletotrichum scovillei strains and genetic complementation revealed genes involved fungal growth and virulence on chili pepper.</title>
        <authorList>
            <person name="Hsieh D.-K."/>
            <person name="Chuang S.-C."/>
            <person name="Chen C.-Y."/>
            <person name="Chao Y.-T."/>
            <person name="Lu M.-Y.J."/>
            <person name="Lee M.-H."/>
            <person name="Shih M.-C."/>
        </authorList>
    </citation>
    <scope>NUCLEOTIDE SEQUENCE</scope>
    <source>
        <strain evidence="1">Coll-153</strain>
    </source>
</reference>
<gene>
    <name evidence="1" type="ORF">JMJ77_002159</name>
</gene>